<feature type="chain" id="PRO_5004342818" evidence="2">
    <location>
        <begin position="18"/>
        <end position="149"/>
    </location>
</feature>
<keyword evidence="4" id="KW-1185">Reference proteome</keyword>
<keyword evidence="2" id="KW-0732">Signal</keyword>
<evidence type="ECO:0000256" key="2">
    <source>
        <dbReference type="SAM" id="SignalP"/>
    </source>
</evidence>
<protein>
    <submittedName>
        <fullName evidence="3">Uncharacterized protein</fullName>
    </submittedName>
</protein>
<reference evidence="3 4" key="2">
    <citation type="journal article" date="2013" name="PLoS Genet.">
        <title>Comparative genome structure, secondary metabolite, and effector coding capacity across Cochliobolus pathogens.</title>
        <authorList>
            <person name="Condon B.J."/>
            <person name="Leng Y."/>
            <person name="Wu D."/>
            <person name="Bushley K.E."/>
            <person name="Ohm R.A."/>
            <person name="Otillar R."/>
            <person name="Martin J."/>
            <person name="Schackwitz W."/>
            <person name="Grimwood J."/>
            <person name="MohdZainudin N."/>
            <person name="Xue C."/>
            <person name="Wang R."/>
            <person name="Manning V.A."/>
            <person name="Dhillon B."/>
            <person name="Tu Z.J."/>
            <person name="Steffenson B.J."/>
            <person name="Salamov A."/>
            <person name="Sun H."/>
            <person name="Lowry S."/>
            <person name="LaButti K."/>
            <person name="Han J."/>
            <person name="Copeland A."/>
            <person name="Lindquist E."/>
            <person name="Barry K."/>
            <person name="Schmutz J."/>
            <person name="Baker S.E."/>
            <person name="Ciuffetti L.M."/>
            <person name="Grigoriev I.V."/>
            <person name="Zhong S."/>
            <person name="Turgeon B.G."/>
        </authorList>
    </citation>
    <scope>NUCLEOTIDE SEQUENCE [LARGE SCALE GENOMIC DNA]</scope>
    <source>
        <strain evidence="4">28A</strain>
    </source>
</reference>
<dbReference type="RefSeq" id="XP_008028062.1">
    <property type="nucleotide sequence ID" value="XM_008029871.1"/>
</dbReference>
<accession>R0JRF0</accession>
<dbReference type="Proteomes" id="UP000016935">
    <property type="component" value="Unassembled WGS sequence"/>
</dbReference>
<evidence type="ECO:0000313" key="3">
    <source>
        <dbReference type="EMBL" id="EOA83683.1"/>
    </source>
</evidence>
<dbReference type="HOGENOM" id="CLU_1750818_0_0_1"/>
<dbReference type="EMBL" id="KB908814">
    <property type="protein sequence ID" value="EOA83683.1"/>
    <property type="molecule type" value="Genomic_DNA"/>
</dbReference>
<evidence type="ECO:0000313" key="4">
    <source>
        <dbReference type="Proteomes" id="UP000016935"/>
    </source>
</evidence>
<sequence length="149" mass="16129">MLTQNLFLYALLSMTGAAVPAVEIVEEARALEARQAVTCGVHYISPIQLTINSSFGVTGGCGKITAPTPGRKRMYNFGSGYNIAAFPDCVVTIVNSADCNNWQFAAFDQCGTQHQVAIFPDIASEYERNGCQPQNSNPISPKSNIEYSR</sequence>
<evidence type="ECO:0000256" key="1">
    <source>
        <dbReference type="SAM" id="MobiDB-lite"/>
    </source>
</evidence>
<gene>
    <name evidence="3" type="ORF">SETTUDRAFT_32729</name>
</gene>
<organism evidence="3 4">
    <name type="scientific">Exserohilum turcicum (strain 28A)</name>
    <name type="common">Northern leaf blight fungus</name>
    <name type="synonym">Setosphaeria turcica</name>
    <dbReference type="NCBI Taxonomy" id="671987"/>
    <lineage>
        <taxon>Eukaryota</taxon>
        <taxon>Fungi</taxon>
        <taxon>Dikarya</taxon>
        <taxon>Ascomycota</taxon>
        <taxon>Pezizomycotina</taxon>
        <taxon>Dothideomycetes</taxon>
        <taxon>Pleosporomycetidae</taxon>
        <taxon>Pleosporales</taxon>
        <taxon>Pleosporineae</taxon>
        <taxon>Pleosporaceae</taxon>
        <taxon>Exserohilum</taxon>
    </lineage>
</organism>
<proteinExistence type="predicted"/>
<dbReference type="AlphaFoldDB" id="R0JRF0"/>
<name>R0JRF0_EXST2</name>
<feature type="signal peptide" evidence="2">
    <location>
        <begin position="1"/>
        <end position="17"/>
    </location>
</feature>
<feature type="region of interest" description="Disordered" evidence="1">
    <location>
        <begin position="130"/>
        <end position="149"/>
    </location>
</feature>
<dbReference type="GeneID" id="19403690"/>
<reference evidence="3 4" key="1">
    <citation type="journal article" date="2012" name="PLoS Pathog.">
        <title>Diverse lifestyles and strategies of plant pathogenesis encoded in the genomes of eighteen Dothideomycetes fungi.</title>
        <authorList>
            <person name="Ohm R.A."/>
            <person name="Feau N."/>
            <person name="Henrissat B."/>
            <person name="Schoch C.L."/>
            <person name="Horwitz B.A."/>
            <person name="Barry K.W."/>
            <person name="Condon B.J."/>
            <person name="Copeland A.C."/>
            <person name="Dhillon B."/>
            <person name="Glaser F."/>
            <person name="Hesse C.N."/>
            <person name="Kosti I."/>
            <person name="LaButti K."/>
            <person name="Lindquist E.A."/>
            <person name="Lucas S."/>
            <person name="Salamov A.A."/>
            <person name="Bradshaw R.E."/>
            <person name="Ciuffetti L."/>
            <person name="Hamelin R.C."/>
            <person name="Kema G.H.J."/>
            <person name="Lawrence C."/>
            <person name="Scott J.A."/>
            <person name="Spatafora J.W."/>
            <person name="Turgeon B.G."/>
            <person name="de Wit P.J.G.M."/>
            <person name="Zhong S."/>
            <person name="Goodwin S.B."/>
            <person name="Grigoriev I.V."/>
        </authorList>
    </citation>
    <scope>NUCLEOTIDE SEQUENCE [LARGE SCALE GENOMIC DNA]</scope>
    <source>
        <strain evidence="4">28A</strain>
    </source>
</reference>
<feature type="compositionally biased region" description="Polar residues" evidence="1">
    <location>
        <begin position="131"/>
        <end position="149"/>
    </location>
</feature>